<sequence length="34" mass="4084">MKPEIRIRESDIHPHIKDRMAQRGIPISEIEEEE</sequence>
<comment type="caution">
    <text evidence="1">The sequence shown here is derived from an EMBL/GenBank/DDBJ whole genome shotgun (WGS) entry which is preliminary data.</text>
</comment>
<dbReference type="EMBL" id="MAYW01000080">
    <property type="protein sequence ID" value="ODS32039.1"/>
    <property type="molecule type" value="Genomic_DNA"/>
</dbReference>
<name>A0A1E3X8Y4_9BACT</name>
<protein>
    <submittedName>
        <fullName evidence="1">Uncharacterized protein</fullName>
    </submittedName>
</protein>
<evidence type="ECO:0000313" key="2">
    <source>
        <dbReference type="Proteomes" id="UP000094056"/>
    </source>
</evidence>
<accession>A0A1E3X8Y4</accession>
<evidence type="ECO:0000313" key="1">
    <source>
        <dbReference type="EMBL" id="ODS32039.1"/>
    </source>
</evidence>
<organism evidence="1 2">
    <name type="scientific">Candidatus Scalindua rubra</name>
    <dbReference type="NCBI Taxonomy" id="1872076"/>
    <lineage>
        <taxon>Bacteria</taxon>
        <taxon>Pseudomonadati</taxon>
        <taxon>Planctomycetota</taxon>
        <taxon>Candidatus Brocadiia</taxon>
        <taxon>Candidatus Brocadiales</taxon>
        <taxon>Candidatus Scalinduaceae</taxon>
        <taxon>Candidatus Scalindua</taxon>
    </lineage>
</organism>
<reference evidence="1 2" key="1">
    <citation type="submission" date="2016-07" db="EMBL/GenBank/DDBJ databases">
        <title>Draft genome of Scalindua rubra, obtained from a brine-seawater interface in the Red Sea, sheds light on salt adaptation in anammox bacteria.</title>
        <authorList>
            <person name="Speth D.R."/>
            <person name="Lagkouvardos I."/>
            <person name="Wang Y."/>
            <person name="Qian P.-Y."/>
            <person name="Dutilh B.E."/>
            <person name="Jetten M.S."/>
        </authorList>
    </citation>
    <scope>NUCLEOTIDE SEQUENCE [LARGE SCALE GENOMIC DNA]</scope>
    <source>
        <strain evidence="1">BSI-1</strain>
    </source>
</reference>
<dbReference type="AlphaFoldDB" id="A0A1E3X8Y4"/>
<gene>
    <name evidence="1" type="ORF">SCARUB_02824</name>
</gene>
<proteinExistence type="predicted"/>
<dbReference type="Proteomes" id="UP000094056">
    <property type="component" value="Unassembled WGS sequence"/>
</dbReference>